<keyword evidence="1" id="KW-1133">Transmembrane helix</keyword>
<evidence type="ECO:0000313" key="3">
    <source>
        <dbReference type="Proteomes" id="UP000325780"/>
    </source>
</evidence>
<dbReference type="OrthoDB" id="47375at2759"/>
<keyword evidence="1" id="KW-0812">Transmembrane</keyword>
<feature type="transmembrane region" description="Helical" evidence="1">
    <location>
        <begin position="7"/>
        <end position="28"/>
    </location>
</feature>
<sequence>MLLATRQYLYFATIFFLLFVLWSTFRYYPSQGTKAVLPSKLSGLSSVSTPSPLPLTHTAGNATLGFQKVLALSTGPSWRTRGLMAAANLTGLDIDIPPQPPIHPDLVRTFETLGPEDGQRPGHGASIAWLAHLDIIKYTIQSGFDTALIIEDDVDWDVSIRSQAVQIAEAVRNLTSTPELETAPYGRYWDVLWIGHCGEFWDEQFETILYDDPTACPNKYYFGWAKGYLERIPDNHRAVYRSSNPVCSFAYAVSQGGSRKILEQLGAGQDEAFDVSMMHACRAGRLNCISVVPEVVHQYFPHPDYEVSSHVDIGNGKPAGPADTEFEHVMGSTENILESARCRALWNQRCLRE</sequence>
<gene>
    <name evidence="2" type="ORF">BDV25DRAFT_165135</name>
</gene>
<dbReference type="EMBL" id="ML742370">
    <property type="protein sequence ID" value="KAE8145228.1"/>
    <property type="molecule type" value="Genomic_DNA"/>
</dbReference>
<keyword evidence="1" id="KW-0472">Membrane</keyword>
<organism evidence="2 3">
    <name type="scientific">Aspergillus avenaceus</name>
    <dbReference type="NCBI Taxonomy" id="36643"/>
    <lineage>
        <taxon>Eukaryota</taxon>
        <taxon>Fungi</taxon>
        <taxon>Dikarya</taxon>
        <taxon>Ascomycota</taxon>
        <taxon>Pezizomycotina</taxon>
        <taxon>Eurotiomycetes</taxon>
        <taxon>Eurotiomycetidae</taxon>
        <taxon>Eurotiales</taxon>
        <taxon>Aspergillaceae</taxon>
        <taxon>Aspergillus</taxon>
        <taxon>Aspergillus subgen. Circumdati</taxon>
    </lineage>
</organism>
<dbReference type="Proteomes" id="UP000325780">
    <property type="component" value="Unassembled WGS sequence"/>
</dbReference>
<reference evidence="2 3" key="1">
    <citation type="submission" date="2019-04" db="EMBL/GenBank/DDBJ databases">
        <title>Friends and foes A comparative genomics study of 23 Aspergillus species from section Flavi.</title>
        <authorList>
            <consortium name="DOE Joint Genome Institute"/>
            <person name="Kjaerbolling I."/>
            <person name="Vesth T."/>
            <person name="Frisvad J.C."/>
            <person name="Nybo J.L."/>
            <person name="Theobald S."/>
            <person name="Kildgaard S."/>
            <person name="Isbrandt T."/>
            <person name="Kuo A."/>
            <person name="Sato A."/>
            <person name="Lyhne E.K."/>
            <person name="Kogle M.E."/>
            <person name="Wiebenga A."/>
            <person name="Kun R.S."/>
            <person name="Lubbers R.J."/>
            <person name="Makela M.R."/>
            <person name="Barry K."/>
            <person name="Chovatia M."/>
            <person name="Clum A."/>
            <person name="Daum C."/>
            <person name="Haridas S."/>
            <person name="He G."/>
            <person name="LaButti K."/>
            <person name="Lipzen A."/>
            <person name="Mondo S."/>
            <person name="Riley R."/>
            <person name="Salamov A."/>
            <person name="Simmons B.A."/>
            <person name="Magnuson J.K."/>
            <person name="Henrissat B."/>
            <person name="Mortensen U.H."/>
            <person name="Larsen T.O."/>
            <person name="Devries R.P."/>
            <person name="Grigoriev I.V."/>
            <person name="Machida M."/>
            <person name="Baker S.E."/>
            <person name="Andersen M.R."/>
        </authorList>
    </citation>
    <scope>NUCLEOTIDE SEQUENCE [LARGE SCALE GENOMIC DNA]</scope>
    <source>
        <strain evidence="2 3">IBT 18842</strain>
    </source>
</reference>
<name>A0A5N6TFT2_ASPAV</name>
<dbReference type="AlphaFoldDB" id="A0A5N6TFT2"/>
<keyword evidence="3" id="KW-1185">Reference proteome</keyword>
<accession>A0A5N6TFT2</accession>
<protein>
    <recommendedName>
        <fullName evidence="4">Glycosyltransferase family 25 protein</fullName>
    </recommendedName>
</protein>
<evidence type="ECO:0000256" key="1">
    <source>
        <dbReference type="SAM" id="Phobius"/>
    </source>
</evidence>
<evidence type="ECO:0000313" key="2">
    <source>
        <dbReference type="EMBL" id="KAE8145228.1"/>
    </source>
</evidence>
<proteinExistence type="predicted"/>
<evidence type="ECO:0008006" key="4">
    <source>
        <dbReference type="Google" id="ProtNLM"/>
    </source>
</evidence>